<proteinExistence type="predicted"/>
<evidence type="ECO:0000313" key="4">
    <source>
        <dbReference type="Proteomes" id="UP000605986"/>
    </source>
</evidence>
<protein>
    <submittedName>
        <fullName evidence="3">Uncharacterized protein</fullName>
    </submittedName>
</protein>
<evidence type="ECO:0000313" key="3">
    <source>
        <dbReference type="EMBL" id="KAF4417977.1"/>
    </source>
</evidence>
<feature type="coiled-coil region" evidence="1">
    <location>
        <begin position="1"/>
        <end position="28"/>
    </location>
</feature>
<keyword evidence="1" id="KW-0175">Coiled coil</keyword>
<dbReference type="EMBL" id="JAADJG010001331">
    <property type="protein sequence ID" value="KAF4417977.1"/>
    <property type="molecule type" value="Genomic_DNA"/>
</dbReference>
<keyword evidence="4" id="KW-1185">Reference proteome</keyword>
<gene>
    <name evidence="3" type="ORF">F53441_14491</name>
</gene>
<dbReference type="OrthoDB" id="5064746at2759"/>
<comment type="caution">
    <text evidence="3">The sequence shown here is derived from an EMBL/GenBank/DDBJ whole genome shotgun (WGS) entry which is preliminary data.</text>
</comment>
<reference evidence="3" key="1">
    <citation type="submission" date="2020-01" db="EMBL/GenBank/DDBJ databases">
        <title>Identification and distribution of gene clusters putatively required for synthesis of sphingolipid metabolism inhibitors in phylogenetically diverse species of the filamentous fungus Fusarium.</title>
        <authorList>
            <person name="Kim H.-S."/>
            <person name="Busman M."/>
            <person name="Brown D.W."/>
            <person name="Divon H."/>
            <person name="Uhlig S."/>
            <person name="Proctor R.H."/>
        </authorList>
    </citation>
    <scope>NUCLEOTIDE SEQUENCE</scope>
    <source>
        <strain evidence="3">NRRL 53441</strain>
    </source>
</reference>
<name>A0A8H4JDK4_9HYPO</name>
<evidence type="ECO:0000256" key="1">
    <source>
        <dbReference type="SAM" id="Coils"/>
    </source>
</evidence>
<evidence type="ECO:0000256" key="2">
    <source>
        <dbReference type="SAM" id="MobiDB-lite"/>
    </source>
</evidence>
<sequence length="259" mass="29462">MASSTSSLIEAENRIARLEGQKNLALLDFRCDEVMLAMVYNKKLFNAHEEHMQGSEGAEVKHAEECDRLQTETVLDEMIQECLPLKPSDDHSIDAGEFARETLREWIRIGQFFLKLIAEFGWGAMIVPGLFIKQEVFKDMVQEELDEMMEFIQYHYGTTSWRKELFDISPTVFTLITQGIPEDQTLKILTEERGSTGLVDLPLSEWFRFIPITDGKPSQAPETRFSPLEQDILRRVPCPASKSPESEGQNNSPSVLSSA</sequence>
<feature type="compositionally biased region" description="Polar residues" evidence="2">
    <location>
        <begin position="246"/>
        <end position="259"/>
    </location>
</feature>
<organism evidence="3 4">
    <name type="scientific">Fusarium austroafricanum</name>
    <dbReference type="NCBI Taxonomy" id="2364996"/>
    <lineage>
        <taxon>Eukaryota</taxon>
        <taxon>Fungi</taxon>
        <taxon>Dikarya</taxon>
        <taxon>Ascomycota</taxon>
        <taxon>Pezizomycotina</taxon>
        <taxon>Sordariomycetes</taxon>
        <taxon>Hypocreomycetidae</taxon>
        <taxon>Hypocreales</taxon>
        <taxon>Nectriaceae</taxon>
        <taxon>Fusarium</taxon>
        <taxon>Fusarium concolor species complex</taxon>
    </lineage>
</organism>
<feature type="region of interest" description="Disordered" evidence="2">
    <location>
        <begin position="217"/>
        <end position="259"/>
    </location>
</feature>
<dbReference type="Proteomes" id="UP000605986">
    <property type="component" value="Unassembled WGS sequence"/>
</dbReference>
<dbReference type="AlphaFoldDB" id="A0A8H4JDK4"/>
<accession>A0A8H4JDK4</accession>